<dbReference type="RefSeq" id="WP_027702374.1">
    <property type="nucleotide sequence ID" value="NZ_BAAACS010000017.1"/>
</dbReference>
<name>A0ABS4E732_9FIRM</name>
<keyword evidence="1" id="KW-0812">Transmembrane</keyword>
<dbReference type="EMBL" id="JAGGJX010000001">
    <property type="protein sequence ID" value="MBP1853747.1"/>
    <property type="molecule type" value="Genomic_DNA"/>
</dbReference>
<accession>A0ABS4E732</accession>
<protein>
    <submittedName>
        <fullName evidence="2">Uncharacterized protein</fullName>
    </submittedName>
</protein>
<proteinExistence type="predicted"/>
<dbReference type="Proteomes" id="UP000767291">
    <property type="component" value="Unassembled WGS sequence"/>
</dbReference>
<keyword evidence="1" id="KW-0472">Membrane</keyword>
<evidence type="ECO:0000313" key="3">
    <source>
        <dbReference type="Proteomes" id="UP000767291"/>
    </source>
</evidence>
<keyword evidence="1" id="KW-1133">Transmembrane helix</keyword>
<keyword evidence="3" id="KW-1185">Reference proteome</keyword>
<feature type="transmembrane region" description="Helical" evidence="1">
    <location>
        <begin position="6"/>
        <end position="22"/>
    </location>
</feature>
<evidence type="ECO:0000313" key="2">
    <source>
        <dbReference type="EMBL" id="MBP1853747.1"/>
    </source>
</evidence>
<comment type="caution">
    <text evidence="2">The sequence shown here is derived from an EMBL/GenBank/DDBJ whole genome shotgun (WGS) entry which is preliminary data.</text>
</comment>
<gene>
    <name evidence="2" type="ORF">J2Z43_000137</name>
</gene>
<reference evidence="2 3" key="1">
    <citation type="submission" date="2021-03" db="EMBL/GenBank/DDBJ databases">
        <title>Genomic Encyclopedia of Type Strains, Phase IV (KMG-IV): sequencing the most valuable type-strain genomes for metagenomic binning, comparative biology and taxonomic classification.</title>
        <authorList>
            <person name="Goeker M."/>
        </authorList>
    </citation>
    <scope>NUCLEOTIDE SEQUENCE [LARGE SCALE GENOMIC DNA]</scope>
    <source>
        <strain evidence="2 3">DSM 1289</strain>
    </source>
</reference>
<sequence>MENSVLVLIVSLEVFVLGFYAGKLKDYIDRDRFNKNYDNMTYKIKILERDNQHLKNKLLLKDRTF</sequence>
<evidence type="ECO:0000256" key="1">
    <source>
        <dbReference type="SAM" id="Phobius"/>
    </source>
</evidence>
<organism evidence="2 3">
    <name type="scientific">Metaclostridioides mangenotii</name>
    <dbReference type="NCBI Taxonomy" id="1540"/>
    <lineage>
        <taxon>Bacteria</taxon>
        <taxon>Bacillati</taxon>
        <taxon>Bacillota</taxon>
        <taxon>Clostridia</taxon>
        <taxon>Peptostreptococcales</taxon>
        <taxon>Peptostreptococcaceae</taxon>
        <taxon>Metaclostridioides</taxon>
    </lineage>
</organism>